<organism evidence="2 3">
    <name type="scientific">Vespula germanica</name>
    <name type="common">German yellow jacket</name>
    <name type="synonym">Paravespula germanica</name>
    <dbReference type="NCBI Taxonomy" id="30212"/>
    <lineage>
        <taxon>Eukaryota</taxon>
        <taxon>Metazoa</taxon>
        <taxon>Ecdysozoa</taxon>
        <taxon>Arthropoda</taxon>
        <taxon>Hexapoda</taxon>
        <taxon>Insecta</taxon>
        <taxon>Pterygota</taxon>
        <taxon>Neoptera</taxon>
        <taxon>Endopterygota</taxon>
        <taxon>Hymenoptera</taxon>
        <taxon>Apocrita</taxon>
        <taxon>Aculeata</taxon>
        <taxon>Vespoidea</taxon>
        <taxon>Vespidae</taxon>
        <taxon>Vespinae</taxon>
        <taxon>Vespula</taxon>
    </lineage>
</organism>
<dbReference type="Proteomes" id="UP000617340">
    <property type="component" value="Unassembled WGS sequence"/>
</dbReference>
<protein>
    <submittedName>
        <fullName evidence="2">Uncharacterized protein</fullName>
    </submittedName>
</protein>
<keyword evidence="3" id="KW-1185">Reference proteome</keyword>
<evidence type="ECO:0000313" key="3">
    <source>
        <dbReference type="Proteomes" id="UP000617340"/>
    </source>
</evidence>
<reference evidence="2" key="1">
    <citation type="journal article" date="2020" name="G3 (Bethesda)">
        <title>High-Quality Assemblies for Three Invasive Social Wasps from the &lt;i&gt;Vespula&lt;/i&gt; Genus.</title>
        <authorList>
            <person name="Harrop T.W.R."/>
            <person name="Guhlin J."/>
            <person name="McLaughlin G.M."/>
            <person name="Permina E."/>
            <person name="Stockwell P."/>
            <person name="Gilligan J."/>
            <person name="Le Lec M.F."/>
            <person name="Gruber M.A.M."/>
            <person name="Quinn O."/>
            <person name="Lovegrove M."/>
            <person name="Duncan E.J."/>
            <person name="Remnant E.J."/>
            <person name="Van Eeckhoven J."/>
            <person name="Graham B."/>
            <person name="Knapp R.A."/>
            <person name="Langford K.W."/>
            <person name="Kronenberg Z."/>
            <person name="Press M.O."/>
            <person name="Eacker S.M."/>
            <person name="Wilson-Rankin E.E."/>
            <person name="Purcell J."/>
            <person name="Lester P.J."/>
            <person name="Dearden P.K."/>
        </authorList>
    </citation>
    <scope>NUCLEOTIDE SEQUENCE</scope>
    <source>
        <strain evidence="2">Linc-1</strain>
    </source>
</reference>
<feature type="region of interest" description="Disordered" evidence="1">
    <location>
        <begin position="1"/>
        <end position="28"/>
    </location>
</feature>
<evidence type="ECO:0000313" key="2">
    <source>
        <dbReference type="EMBL" id="KAF7405676.1"/>
    </source>
</evidence>
<proteinExistence type="predicted"/>
<feature type="compositionally biased region" description="Pro residues" evidence="1">
    <location>
        <begin position="10"/>
        <end position="22"/>
    </location>
</feature>
<accession>A0A834KKE6</accession>
<evidence type="ECO:0000256" key="1">
    <source>
        <dbReference type="SAM" id="MobiDB-lite"/>
    </source>
</evidence>
<comment type="caution">
    <text evidence="2">The sequence shown here is derived from an EMBL/GenBank/DDBJ whole genome shotgun (WGS) entry which is preliminary data.</text>
</comment>
<dbReference type="EMBL" id="JACSDZ010000004">
    <property type="protein sequence ID" value="KAF7405676.1"/>
    <property type="molecule type" value="Genomic_DNA"/>
</dbReference>
<dbReference type="AlphaFoldDB" id="A0A834KKE6"/>
<sequence>MDRTFLLNPVPHPPHPPPPPPTQSGESYKCSQRLLGTKKSELYLGTPKIPRDMLTTYVLRVNGDNTFEGCVMVLEQRKGR</sequence>
<name>A0A834KKE6_VESGE</name>
<gene>
    <name evidence="2" type="ORF">HZH68_005045</name>
</gene>